<dbReference type="EMBL" id="CABFNB010000131">
    <property type="protein sequence ID" value="VTZ64582.1"/>
    <property type="molecule type" value="Genomic_DNA"/>
</dbReference>
<name>A0A508X410_9HYPH</name>
<gene>
    <name evidence="2" type="primary">exoV</name>
    <name evidence="2" type="ORF">EMEDMD4_620054</name>
</gene>
<proteinExistence type="predicted"/>
<accession>A0A508X410</accession>
<evidence type="ECO:0000313" key="2">
    <source>
        <dbReference type="EMBL" id="VTZ64582.1"/>
    </source>
</evidence>
<dbReference type="Proteomes" id="UP000507954">
    <property type="component" value="Unassembled WGS sequence"/>
</dbReference>
<protein>
    <submittedName>
        <fullName evidence="2">Succinoglycan biosynthesis protein ExoV</fullName>
    </submittedName>
</protein>
<sequence>MAFDAVAAGSPHTLQTETVMKPYYWESQHGNFGDDLNLWLWDFLLPGFREIHPETLLVGVGTVLNRALLPEGTHKLVIGSGFGYGTLPDMSDRQEWDIRSVRGPLTAAKVGVAPELGIIDPAVMVADLPEFQDLGKIYKRSFVPHWESAIAGLWPAICDVVGLNYIDPRGEAKDVIRKIAQSELIVAESMHGAILADAFRVPWTAVSTSNSINSFKWNDWAQTLGVTYQPRRVPVSTRAEAMIKGSRFWGMDFEPKEPPPEDPNRRNIDGDVVVAERAPRQSSLRGAAKRVLAAPSALALWHASRATPQLSKDSALAERKERFRVVLEGIRRDYF</sequence>
<feature type="domain" description="Polysaccharide pyruvyl transferase" evidence="1">
    <location>
        <begin position="77"/>
        <end position="210"/>
    </location>
</feature>
<dbReference type="InterPro" id="IPR007345">
    <property type="entry name" value="Polysacch_pyruvyl_Trfase"/>
</dbReference>
<evidence type="ECO:0000259" key="1">
    <source>
        <dbReference type="Pfam" id="PF04230"/>
    </source>
</evidence>
<dbReference type="AlphaFoldDB" id="A0A508X410"/>
<reference evidence="2" key="1">
    <citation type="submission" date="2019-06" db="EMBL/GenBank/DDBJ databases">
        <authorList>
            <person name="Le Quere A."/>
            <person name="Colella S."/>
        </authorList>
    </citation>
    <scope>NUCLEOTIDE SEQUENCE</scope>
    <source>
        <strain evidence="2">EmedicaeMD41</strain>
    </source>
</reference>
<organism evidence="2">
    <name type="scientific">Sinorhizobium medicae</name>
    <dbReference type="NCBI Taxonomy" id="110321"/>
    <lineage>
        <taxon>Bacteria</taxon>
        <taxon>Pseudomonadati</taxon>
        <taxon>Pseudomonadota</taxon>
        <taxon>Alphaproteobacteria</taxon>
        <taxon>Hyphomicrobiales</taxon>
        <taxon>Rhizobiaceae</taxon>
        <taxon>Sinorhizobium/Ensifer group</taxon>
        <taxon>Sinorhizobium</taxon>
    </lineage>
</organism>
<dbReference type="Pfam" id="PF04230">
    <property type="entry name" value="PS_pyruv_trans"/>
    <property type="match status" value="1"/>
</dbReference>